<evidence type="ECO:0000256" key="1">
    <source>
        <dbReference type="ARBA" id="ARBA00010364"/>
    </source>
</evidence>
<dbReference type="NCBIfam" id="TIGR00251">
    <property type="entry name" value="DUF167 family protein"/>
    <property type="match status" value="1"/>
</dbReference>
<dbReference type="Pfam" id="PF02594">
    <property type="entry name" value="DUF167"/>
    <property type="match status" value="1"/>
</dbReference>
<reference evidence="2 3" key="1">
    <citation type="journal article" date="2016" name="Nat. Commun.">
        <title>Thousands of microbial genomes shed light on interconnected biogeochemical processes in an aquifer system.</title>
        <authorList>
            <person name="Anantharaman K."/>
            <person name="Brown C.T."/>
            <person name="Hug L.A."/>
            <person name="Sharon I."/>
            <person name="Castelle C.J."/>
            <person name="Probst A.J."/>
            <person name="Thomas B.C."/>
            <person name="Singh A."/>
            <person name="Wilkins M.J."/>
            <person name="Karaoz U."/>
            <person name="Brodie E.L."/>
            <person name="Williams K.H."/>
            <person name="Hubbard S.S."/>
            <person name="Banfield J.F."/>
        </authorList>
    </citation>
    <scope>NUCLEOTIDE SEQUENCE [LARGE SCALE GENOMIC DNA]</scope>
</reference>
<evidence type="ECO:0000313" key="3">
    <source>
        <dbReference type="Proteomes" id="UP000177360"/>
    </source>
</evidence>
<protein>
    <submittedName>
        <fullName evidence="2">Uncharacterized protein</fullName>
    </submittedName>
</protein>
<dbReference type="PANTHER" id="PTHR13420:SF7">
    <property type="entry name" value="UPF0235 PROTEIN C15ORF40"/>
    <property type="match status" value="1"/>
</dbReference>
<dbReference type="SUPFAM" id="SSF69786">
    <property type="entry name" value="YggU-like"/>
    <property type="match status" value="1"/>
</dbReference>
<dbReference type="EMBL" id="MHLZ01000033">
    <property type="protein sequence ID" value="OGZ19406.1"/>
    <property type="molecule type" value="Genomic_DNA"/>
</dbReference>
<comment type="similarity">
    <text evidence="1">Belongs to the UPF0235 family.</text>
</comment>
<organism evidence="2 3">
    <name type="scientific">Candidatus Nealsonbacteria bacterium RIFCSPHIGHO2_01_FULL_38_55</name>
    <dbReference type="NCBI Taxonomy" id="1801664"/>
    <lineage>
        <taxon>Bacteria</taxon>
        <taxon>Candidatus Nealsoniibacteriota</taxon>
    </lineage>
</organism>
<comment type="caution">
    <text evidence="2">The sequence shown here is derived from an EMBL/GenBank/DDBJ whole genome shotgun (WGS) entry which is preliminary data.</text>
</comment>
<dbReference type="SMART" id="SM01152">
    <property type="entry name" value="DUF167"/>
    <property type="match status" value="1"/>
</dbReference>
<dbReference type="GO" id="GO:0005737">
    <property type="term" value="C:cytoplasm"/>
    <property type="evidence" value="ECO:0007669"/>
    <property type="project" value="TreeGrafter"/>
</dbReference>
<accession>A0A1G2E0M0</accession>
<sequence length="73" mass="8276">MEIFVKVKPASREEKVEKIDDTHFSVSVKEPPVKGLANKGVVRALSEYFNVSQLKVRIVSGCFSRQKLIEIIE</sequence>
<dbReference type="InterPro" id="IPR003746">
    <property type="entry name" value="DUF167"/>
</dbReference>
<dbReference type="Gene3D" id="3.30.1200.10">
    <property type="entry name" value="YggU-like"/>
    <property type="match status" value="1"/>
</dbReference>
<evidence type="ECO:0000313" key="2">
    <source>
        <dbReference type="EMBL" id="OGZ19406.1"/>
    </source>
</evidence>
<gene>
    <name evidence="2" type="ORF">A2626_02280</name>
</gene>
<name>A0A1G2E0M0_9BACT</name>
<dbReference type="AlphaFoldDB" id="A0A1G2E0M0"/>
<dbReference type="Proteomes" id="UP000177360">
    <property type="component" value="Unassembled WGS sequence"/>
</dbReference>
<proteinExistence type="inferred from homology"/>
<dbReference type="InterPro" id="IPR036591">
    <property type="entry name" value="YggU-like_sf"/>
</dbReference>
<dbReference type="PANTHER" id="PTHR13420">
    <property type="entry name" value="UPF0235 PROTEIN C15ORF40"/>
    <property type="match status" value="1"/>
</dbReference>